<dbReference type="AntiFam" id="ANF00075">
    <property type="entry name" value="Shadow ORF (opposite prpE)"/>
</dbReference>
<comment type="caution">
    <text evidence="2">The sequence shown here is derived from an EMBL/GenBank/DDBJ whole genome shotgun (WGS) entry which is preliminary data.</text>
</comment>
<accession>A0A1J5NVS6</accession>
<protein>
    <submittedName>
        <fullName evidence="2">Uncharacterized protein</fullName>
    </submittedName>
</protein>
<gene>
    <name evidence="2" type="ORF">GALL_551530</name>
</gene>
<dbReference type="AlphaFoldDB" id="A0A1J5NVS6"/>
<proteinExistence type="predicted"/>
<name>A0A1J5NVS6_9ZZZZ</name>
<feature type="region of interest" description="Disordered" evidence="1">
    <location>
        <begin position="58"/>
        <end position="82"/>
    </location>
</feature>
<reference evidence="2" key="1">
    <citation type="submission" date="2016-10" db="EMBL/GenBank/DDBJ databases">
        <title>Sequence of Gallionella enrichment culture.</title>
        <authorList>
            <person name="Poehlein A."/>
            <person name="Muehling M."/>
            <person name="Daniel R."/>
        </authorList>
    </citation>
    <scope>NUCLEOTIDE SEQUENCE</scope>
</reference>
<evidence type="ECO:0000256" key="1">
    <source>
        <dbReference type="SAM" id="MobiDB-lite"/>
    </source>
</evidence>
<sequence length="82" mass="8281">MFEGLVDSGLEWNGTSAAHAGVSGDDQSGARVVDAIAQRFCREAAEYDGVNGADAGAGEHGNAGFGNHGHVDDDAVTFGDAE</sequence>
<organism evidence="2">
    <name type="scientific">mine drainage metagenome</name>
    <dbReference type="NCBI Taxonomy" id="410659"/>
    <lineage>
        <taxon>unclassified sequences</taxon>
        <taxon>metagenomes</taxon>
        <taxon>ecological metagenomes</taxon>
    </lineage>
</organism>
<evidence type="ECO:0000313" key="2">
    <source>
        <dbReference type="EMBL" id="OIQ63305.1"/>
    </source>
</evidence>
<feature type="compositionally biased region" description="Gly residues" evidence="1">
    <location>
        <begin position="58"/>
        <end position="67"/>
    </location>
</feature>
<dbReference type="EMBL" id="MLJW01009123">
    <property type="protein sequence ID" value="OIQ63305.1"/>
    <property type="molecule type" value="Genomic_DNA"/>
</dbReference>